<feature type="signal peptide" evidence="2">
    <location>
        <begin position="1"/>
        <end position="25"/>
    </location>
</feature>
<keyword evidence="2" id="KW-0732">Signal</keyword>
<evidence type="ECO:0000313" key="3">
    <source>
        <dbReference type="EMBL" id="VEN43045.1"/>
    </source>
</evidence>
<accession>A0A653C5A1</accession>
<feature type="chain" id="PRO_5025055241" evidence="2">
    <location>
        <begin position="26"/>
        <end position="266"/>
    </location>
</feature>
<dbReference type="OrthoDB" id="8197468at2759"/>
<evidence type="ECO:0000256" key="2">
    <source>
        <dbReference type="SAM" id="SignalP"/>
    </source>
</evidence>
<gene>
    <name evidence="3" type="ORF">CALMAC_LOCUS6329</name>
</gene>
<feature type="region of interest" description="Disordered" evidence="1">
    <location>
        <begin position="186"/>
        <end position="207"/>
    </location>
</feature>
<evidence type="ECO:0000256" key="1">
    <source>
        <dbReference type="SAM" id="MobiDB-lite"/>
    </source>
</evidence>
<dbReference type="AlphaFoldDB" id="A0A653C5A1"/>
<dbReference type="EMBL" id="CAACVG010007002">
    <property type="protein sequence ID" value="VEN43045.1"/>
    <property type="molecule type" value="Genomic_DNA"/>
</dbReference>
<protein>
    <submittedName>
        <fullName evidence="3">Uncharacterized protein</fullName>
    </submittedName>
</protein>
<organism evidence="3 4">
    <name type="scientific">Callosobruchus maculatus</name>
    <name type="common">Southern cowpea weevil</name>
    <name type="synonym">Pulse bruchid</name>
    <dbReference type="NCBI Taxonomy" id="64391"/>
    <lineage>
        <taxon>Eukaryota</taxon>
        <taxon>Metazoa</taxon>
        <taxon>Ecdysozoa</taxon>
        <taxon>Arthropoda</taxon>
        <taxon>Hexapoda</taxon>
        <taxon>Insecta</taxon>
        <taxon>Pterygota</taxon>
        <taxon>Neoptera</taxon>
        <taxon>Endopterygota</taxon>
        <taxon>Coleoptera</taxon>
        <taxon>Polyphaga</taxon>
        <taxon>Cucujiformia</taxon>
        <taxon>Chrysomeloidea</taxon>
        <taxon>Chrysomelidae</taxon>
        <taxon>Bruchinae</taxon>
        <taxon>Bruchini</taxon>
        <taxon>Callosobruchus</taxon>
    </lineage>
</organism>
<reference evidence="3 4" key="1">
    <citation type="submission" date="2019-01" db="EMBL/GenBank/DDBJ databases">
        <authorList>
            <person name="Sayadi A."/>
        </authorList>
    </citation>
    <scope>NUCLEOTIDE SEQUENCE [LARGE SCALE GENOMIC DNA]</scope>
</reference>
<keyword evidence="4" id="KW-1185">Reference proteome</keyword>
<sequence length="266" mass="26343">MSGGSCVNMMSWKITFLLFVATCAANPEVPGSNSIDGSSDSYGYGFSGSFSGGAPPNFPFPNFDFSNFFNGYLADLSKFHAEFMKKGGGMISYSYASGGNAQASSSISFNNGYSLQAQAQQAANAGGGGAGGFGGSFAGSGPGGGGFATSGGGPVNGGFGGGGSFFGSAPGGNGFTFSGGSPGAVATASIGPQGKQQTAAVYPENPTAPNVNTRFADTSQPGGFKSVSTYSSSHTTNVNGVPQTVQQATSTINDNGKITTYTSKNP</sequence>
<dbReference type="Proteomes" id="UP000410492">
    <property type="component" value="Unassembled WGS sequence"/>
</dbReference>
<name>A0A653C5A1_CALMS</name>
<evidence type="ECO:0000313" key="4">
    <source>
        <dbReference type="Proteomes" id="UP000410492"/>
    </source>
</evidence>
<proteinExistence type="predicted"/>